<gene>
    <name evidence="1" type="ORF">GKZ89_16800</name>
</gene>
<reference evidence="1 2" key="1">
    <citation type="journal article" date="2017" name="Int. J. Syst. Evol. Microbiol.">
        <title>Bacillus mangrovi sp. nov., isolated from a sediment sample from a mangrove forest.</title>
        <authorList>
            <person name="Gupta V."/>
            <person name="Singh P.K."/>
            <person name="Korpole S."/>
            <person name="Tanuku N.R.S."/>
            <person name="Pinnaka A.K."/>
        </authorList>
    </citation>
    <scope>NUCLEOTIDE SEQUENCE [LARGE SCALE GENOMIC DNA]</scope>
    <source>
        <strain evidence="1 2">KCTC 33872</strain>
    </source>
</reference>
<accession>A0A7X2V630</accession>
<protein>
    <submittedName>
        <fullName evidence="1">Uncharacterized protein</fullName>
    </submittedName>
</protein>
<dbReference type="Proteomes" id="UP000434639">
    <property type="component" value="Unassembled WGS sequence"/>
</dbReference>
<proteinExistence type="predicted"/>
<sequence>MTTIKLDHNTVMSQLEEMERALKEVVIEPFDAASLGDLKLAFTELLLQREESIHVMAREYIEAVSKNIEDTKANVTSLKEQDEAITHS</sequence>
<evidence type="ECO:0000313" key="1">
    <source>
        <dbReference type="EMBL" id="MTH55065.1"/>
    </source>
</evidence>
<dbReference type="OrthoDB" id="2705701at2"/>
<dbReference type="Pfam" id="PF17279">
    <property type="entry name" value="DUF5344"/>
    <property type="match status" value="1"/>
</dbReference>
<name>A0A7X2V630_9BACI</name>
<comment type="caution">
    <text evidence="1">The sequence shown here is derived from an EMBL/GenBank/DDBJ whole genome shotgun (WGS) entry which is preliminary data.</text>
</comment>
<dbReference type="AlphaFoldDB" id="A0A7X2V630"/>
<keyword evidence="2" id="KW-1185">Reference proteome</keyword>
<dbReference type="RefSeq" id="WP_155113575.1">
    <property type="nucleotide sequence ID" value="NZ_WMIB01000022.1"/>
</dbReference>
<dbReference type="InterPro" id="IPR046318">
    <property type="entry name" value="DUF5344"/>
</dbReference>
<evidence type="ECO:0000313" key="2">
    <source>
        <dbReference type="Proteomes" id="UP000434639"/>
    </source>
</evidence>
<dbReference type="EMBL" id="WMIB01000022">
    <property type="protein sequence ID" value="MTH55065.1"/>
    <property type="molecule type" value="Genomic_DNA"/>
</dbReference>
<organism evidence="1 2">
    <name type="scientific">Metabacillus mangrovi</name>
    <dbReference type="NCBI Taxonomy" id="1491830"/>
    <lineage>
        <taxon>Bacteria</taxon>
        <taxon>Bacillati</taxon>
        <taxon>Bacillota</taxon>
        <taxon>Bacilli</taxon>
        <taxon>Bacillales</taxon>
        <taxon>Bacillaceae</taxon>
        <taxon>Metabacillus</taxon>
    </lineage>
</organism>